<feature type="domain" description="N-acetyltransferase" evidence="4">
    <location>
        <begin position="6"/>
        <end position="159"/>
    </location>
</feature>
<organism evidence="5 6">
    <name type="scientific">Nocardioides simplex</name>
    <name type="common">Arthrobacter simplex</name>
    <dbReference type="NCBI Taxonomy" id="2045"/>
    <lineage>
        <taxon>Bacteria</taxon>
        <taxon>Bacillati</taxon>
        <taxon>Actinomycetota</taxon>
        <taxon>Actinomycetes</taxon>
        <taxon>Propionibacteriales</taxon>
        <taxon>Nocardioidaceae</taxon>
        <taxon>Pimelobacter</taxon>
    </lineage>
</organism>
<protein>
    <submittedName>
        <fullName evidence="5">GNAT family N-acetyltransferase</fullName>
    </submittedName>
</protein>
<evidence type="ECO:0000313" key="5">
    <source>
        <dbReference type="EMBL" id="KAB2807539.1"/>
    </source>
</evidence>
<keyword evidence="2" id="KW-0012">Acyltransferase</keyword>
<comment type="caution">
    <text evidence="5">The sequence shown here is derived from an EMBL/GenBank/DDBJ whole genome shotgun (WGS) entry which is preliminary data.</text>
</comment>
<dbReference type="SUPFAM" id="SSF55729">
    <property type="entry name" value="Acyl-CoA N-acyltransferases (Nat)"/>
    <property type="match status" value="1"/>
</dbReference>
<evidence type="ECO:0000256" key="3">
    <source>
        <dbReference type="SAM" id="MobiDB-lite"/>
    </source>
</evidence>
<evidence type="ECO:0000313" key="6">
    <source>
        <dbReference type="Proteomes" id="UP000449906"/>
    </source>
</evidence>
<evidence type="ECO:0000259" key="4">
    <source>
        <dbReference type="PROSITE" id="PS51186"/>
    </source>
</evidence>
<dbReference type="PROSITE" id="PS51186">
    <property type="entry name" value="GNAT"/>
    <property type="match status" value="1"/>
</dbReference>
<dbReference type="PANTHER" id="PTHR43877:SF1">
    <property type="entry name" value="ACETYLTRANSFERASE"/>
    <property type="match status" value="1"/>
</dbReference>
<feature type="region of interest" description="Disordered" evidence="3">
    <location>
        <begin position="177"/>
        <end position="196"/>
    </location>
</feature>
<dbReference type="InterPro" id="IPR016181">
    <property type="entry name" value="Acyl_CoA_acyltransferase"/>
</dbReference>
<evidence type="ECO:0000256" key="1">
    <source>
        <dbReference type="ARBA" id="ARBA00022679"/>
    </source>
</evidence>
<reference evidence="5 6" key="1">
    <citation type="submission" date="2019-09" db="EMBL/GenBank/DDBJ databases">
        <title>Pimelobacter sp. isolated from Paulinella.</title>
        <authorList>
            <person name="Jeong S.E."/>
        </authorList>
    </citation>
    <scope>NUCLEOTIDE SEQUENCE [LARGE SCALE GENOMIC DNA]</scope>
    <source>
        <strain evidence="5 6">Pch-N</strain>
    </source>
</reference>
<dbReference type="AlphaFoldDB" id="A0A7J5DRQ5"/>
<dbReference type="Pfam" id="PF00583">
    <property type="entry name" value="Acetyltransf_1"/>
    <property type="match status" value="1"/>
</dbReference>
<dbReference type="PANTHER" id="PTHR43877">
    <property type="entry name" value="AMINOALKYLPHOSPHONATE N-ACETYLTRANSFERASE-RELATED-RELATED"/>
    <property type="match status" value="1"/>
</dbReference>
<sequence>MTRTSVTTRAATRDDAPALAELWSDAVRRADRADQVADIELVIKAAEMSPEQRVVVVEYDGQVAGAVYLRITTLSPLNLEPCVQSIQPRVFDRCRRHGAGHALMEAATAFAEEHGILHVVTAVPNSSREANRFMARLGLAPVVMYRIAPTSLLRSRVSPQRQQTGVEGTRHRVLAARRSLRRSRAERLSLPDPEQA</sequence>
<dbReference type="GO" id="GO:0016747">
    <property type="term" value="F:acyltransferase activity, transferring groups other than amino-acyl groups"/>
    <property type="evidence" value="ECO:0007669"/>
    <property type="project" value="InterPro"/>
</dbReference>
<accession>A0A7J5DRQ5</accession>
<keyword evidence="1 5" id="KW-0808">Transferase</keyword>
<name>A0A7J5DRQ5_NOCSI</name>
<dbReference type="InterPro" id="IPR000182">
    <property type="entry name" value="GNAT_dom"/>
</dbReference>
<proteinExistence type="predicted"/>
<dbReference type="Gene3D" id="3.40.630.30">
    <property type="match status" value="1"/>
</dbReference>
<gene>
    <name evidence="5" type="ORF">F9L07_26240</name>
</gene>
<dbReference type="EMBL" id="WBVM01000005">
    <property type="protein sequence ID" value="KAB2807539.1"/>
    <property type="molecule type" value="Genomic_DNA"/>
</dbReference>
<evidence type="ECO:0000256" key="2">
    <source>
        <dbReference type="ARBA" id="ARBA00023315"/>
    </source>
</evidence>
<dbReference type="InterPro" id="IPR050832">
    <property type="entry name" value="Bact_Acetyltransf"/>
</dbReference>
<dbReference type="Proteomes" id="UP000449906">
    <property type="component" value="Unassembled WGS sequence"/>
</dbReference>
<dbReference type="CDD" id="cd04301">
    <property type="entry name" value="NAT_SF"/>
    <property type="match status" value="1"/>
</dbReference>